<dbReference type="Pfam" id="PF03060">
    <property type="entry name" value="NMO"/>
    <property type="match status" value="1"/>
</dbReference>
<evidence type="ECO:0000256" key="3">
    <source>
        <dbReference type="ARBA" id="ARBA00023002"/>
    </source>
</evidence>
<dbReference type="Proteomes" id="UP000775547">
    <property type="component" value="Unassembled WGS sequence"/>
</dbReference>
<organism evidence="4 5">
    <name type="scientific">Asterophora parasitica</name>
    <dbReference type="NCBI Taxonomy" id="117018"/>
    <lineage>
        <taxon>Eukaryota</taxon>
        <taxon>Fungi</taxon>
        <taxon>Dikarya</taxon>
        <taxon>Basidiomycota</taxon>
        <taxon>Agaricomycotina</taxon>
        <taxon>Agaricomycetes</taxon>
        <taxon>Agaricomycetidae</taxon>
        <taxon>Agaricales</taxon>
        <taxon>Tricholomatineae</taxon>
        <taxon>Lyophyllaceae</taxon>
        <taxon>Asterophora</taxon>
    </lineage>
</organism>
<dbReference type="AlphaFoldDB" id="A0A9P7G1Y6"/>
<dbReference type="InterPro" id="IPR004136">
    <property type="entry name" value="NMO"/>
</dbReference>
<dbReference type="PANTHER" id="PTHR32332:SF31">
    <property type="entry name" value="2-NITROPROPANE DIOXYGENASE FAMILY, PUTATIVE (AFU_ORTHOLOGUE AFUA_2G09850)-RELATED"/>
    <property type="match status" value="1"/>
</dbReference>
<reference evidence="4" key="1">
    <citation type="submission" date="2020-07" db="EMBL/GenBank/DDBJ databases">
        <authorList>
            <person name="Nieuwenhuis M."/>
            <person name="Van De Peppel L.J.J."/>
        </authorList>
    </citation>
    <scope>NUCLEOTIDE SEQUENCE</scope>
    <source>
        <strain evidence="4">AP01</strain>
        <tissue evidence="4">Mycelium</tissue>
    </source>
</reference>
<keyword evidence="3" id="KW-0560">Oxidoreductase</keyword>
<dbReference type="Gene3D" id="3.20.20.70">
    <property type="entry name" value="Aldolase class I"/>
    <property type="match status" value="1"/>
</dbReference>
<dbReference type="SUPFAM" id="SSF51412">
    <property type="entry name" value="Inosine monophosphate dehydrogenase (IMPDH)"/>
    <property type="match status" value="1"/>
</dbReference>
<evidence type="ECO:0008006" key="6">
    <source>
        <dbReference type="Google" id="ProtNLM"/>
    </source>
</evidence>
<name>A0A9P7G1Y6_9AGAR</name>
<evidence type="ECO:0000256" key="1">
    <source>
        <dbReference type="ARBA" id="ARBA00022630"/>
    </source>
</evidence>
<dbReference type="CDD" id="cd04730">
    <property type="entry name" value="NPD_like"/>
    <property type="match status" value="1"/>
</dbReference>
<dbReference type="GO" id="GO:0018580">
    <property type="term" value="F:nitronate monooxygenase activity"/>
    <property type="evidence" value="ECO:0007669"/>
    <property type="project" value="InterPro"/>
</dbReference>
<evidence type="ECO:0000313" key="5">
    <source>
        <dbReference type="Proteomes" id="UP000775547"/>
    </source>
</evidence>
<dbReference type="OrthoDB" id="2349068at2759"/>
<keyword evidence="2" id="KW-0288">FMN</keyword>
<dbReference type="InterPro" id="IPR013785">
    <property type="entry name" value="Aldolase_TIM"/>
</dbReference>
<accession>A0A9P7G1Y6</accession>
<comment type="caution">
    <text evidence="4">The sequence shown here is derived from an EMBL/GenBank/DDBJ whole genome shotgun (WGS) entry which is preliminary data.</text>
</comment>
<evidence type="ECO:0000256" key="2">
    <source>
        <dbReference type="ARBA" id="ARBA00022643"/>
    </source>
</evidence>
<sequence>MDTSQQLKDALRSVRTTLGVIPDAPVPAGIGLIGCVLDKTESSGDPRIPAVLEQMPVAIWFAFGDDLGKYVAQVRAYDTKREHKTVVFVIVNSVEEALRATNEWKVDVLVVQGVPLHRHSTRPDTLILGNEAGGHGGAYAPPLLSLLQAVLNEVPNGPVIIAAGGISNGAQCAALLAMGADGVVLGSRFLCTPECAFKDEFKEEILKAGMNATARSLAFDDVKRSRFWPEGVDGRAIANDILVDYHQGLDLGTRLKRYDEATKKGERSRMVIWAGVGISFVRDRQKSAEIVRDVHDEMVRTLEAIPRRIVTDLANNNAFFPTVEVRLDSQFNNLREPPPE</sequence>
<protein>
    <recommendedName>
        <fullName evidence="6">Nitronate monooxygenase domain-containing protein</fullName>
    </recommendedName>
</protein>
<dbReference type="EMBL" id="JABCKV010000214">
    <property type="protein sequence ID" value="KAG5642128.1"/>
    <property type="molecule type" value="Genomic_DNA"/>
</dbReference>
<reference evidence="4" key="2">
    <citation type="submission" date="2021-10" db="EMBL/GenBank/DDBJ databases">
        <title>Phylogenomics reveals ancestral predisposition of the termite-cultivated fungus Termitomyces towards a domesticated lifestyle.</title>
        <authorList>
            <person name="Auxier B."/>
            <person name="Grum-Grzhimaylo A."/>
            <person name="Cardenas M.E."/>
            <person name="Lodge J.D."/>
            <person name="Laessoe T."/>
            <person name="Pedersen O."/>
            <person name="Smith M.E."/>
            <person name="Kuyper T.W."/>
            <person name="Franco-Molano E.A."/>
            <person name="Baroni T.J."/>
            <person name="Aanen D.K."/>
        </authorList>
    </citation>
    <scope>NUCLEOTIDE SEQUENCE</scope>
    <source>
        <strain evidence="4">AP01</strain>
        <tissue evidence="4">Mycelium</tissue>
    </source>
</reference>
<keyword evidence="1" id="KW-0285">Flavoprotein</keyword>
<proteinExistence type="predicted"/>
<keyword evidence="5" id="KW-1185">Reference proteome</keyword>
<gene>
    <name evidence="4" type="ORF">DXG03_003578</name>
</gene>
<dbReference type="PANTHER" id="PTHR32332">
    <property type="entry name" value="2-NITROPROPANE DIOXYGENASE"/>
    <property type="match status" value="1"/>
</dbReference>
<evidence type="ECO:0000313" key="4">
    <source>
        <dbReference type="EMBL" id="KAG5642128.1"/>
    </source>
</evidence>